<keyword evidence="5" id="KW-0798">TonB box</keyword>
<dbReference type="GO" id="GO:0044718">
    <property type="term" value="P:siderophore transmembrane transport"/>
    <property type="evidence" value="ECO:0007669"/>
    <property type="project" value="TreeGrafter"/>
</dbReference>
<protein>
    <recommendedName>
        <fullName evidence="12">TonB-dependent receptor plug domain-containing protein</fullName>
    </recommendedName>
</protein>
<comment type="subcellular location">
    <subcellularLocation>
        <location evidence="1">Cell outer membrane</location>
        <topology evidence="1">Multi-pass membrane protein</topology>
    </subcellularLocation>
</comment>
<accession>A0A381R3T0</accession>
<dbReference type="PROSITE" id="PS52016">
    <property type="entry name" value="TONB_DEPENDENT_REC_3"/>
    <property type="match status" value="1"/>
</dbReference>
<keyword evidence="3" id="KW-0812">Transmembrane</keyword>
<keyword evidence="6" id="KW-0472">Membrane</keyword>
<dbReference type="GO" id="GO:0009279">
    <property type="term" value="C:cell outer membrane"/>
    <property type="evidence" value="ECO:0007669"/>
    <property type="project" value="UniProtKB-SubCell"/>
</dbReference>
<feature type="domain" description="TonB-dependent receptor plug" evidence="10">
    <location>
        <begin position="48"/>
        <end position="143"/>
    </location>
</feature>
<dbReference type="InterPro" id="IPR036942">
    <property type="entry name" value="Beta-barrel_TonB_sf"/>
</dbReference>
<dbReference type="Pfam" id="PF00593">
    <property type="entry name" value="TonB_dep_Rec_b-barrel"/>
    <property type="match status" value="1"/>
</dbReference>
<evidence type="ECO:0000256" key="1">
    <source>
        <dbReference type="ARBA" id="ARBA00004571"/>
    </source>
</evidence>
<keyword evidence="8" id="KW-0998">Cell outer membrane</keyword>
<dbReference type="PANTHER" id="PTHR30069:SF29">
    <property type="entry name" value="HEMOGLOBIN AND HEMOGLOBIN-HAPTOGLOBIN-BINDING PROTEIN 1-RELATED"/>
    <property type="match status" value="1"/>
</dbReference>
<dbReference type="EMBL" id="UINC01001680">
    <property type="protein sequence ID" value="SUZ86396.1"/>
    <property type="molecule type" value="Genomic_DNA"/>
</dbReference>
<evidence type="ECO:0000256" key="5">
    <source>
        <dbReference type="ARBA" id="ARBA00023077"/>
    </source>
</evidence>
<keyword evidence="7" id="KW-0675">Receptor</keyword>
<sequence length="893" mass="102464">MIGYETLIINNVQVSIDRTTKLNATLQMGVIEGSEIFVTAERKLIEFDVTQSESRVTAAELESMPVAEIADVLRLQGGITQDASGGLHMRGGRSNEIAYMVDGVPMSDAYNGGISVQIENDNIQELQVISGTFNAEYGKALTGVVNMVTKDGGDNFEGFINFYSGDHTTSDTLFPNLNSYSFNNDYSISANVSGPIIPGFITFYSSGRINQSDGWLNGLNTFTMYGDTIFHDYNNNHYRDTNEPIKDPHYQSLNWHDNWSTQNKITFRLRSTTRLKINTILNSGTSQGYNHNRQMTHDGRKNNYDEGAFIGMNLSHSFSPLSFVDIYLTEYTHQFQSYLFVDPLDARYVTPDSLYWAHIEGKLPDEVINKYGSEVNYFPQYTVSRWGVDTDRFERETKSRSLRLDATSQINKYNQLKFGFDITRYKLSLDTYALLDSSQADQVFTPLIPEVGSFNRSTYQFNPEEFSFYIQDKIEYGDMIINVGLRYEIFNPKAHVPNNIHEPYIHDPRNPALDTLSLEQLENIRWGDISYIDEDSLGNPQSHTYAEYYDRFNDQPTLANKQGWWKNTRKKSQLSPRLAVAYPISDKGVIHFAYGYFYKIPDFSILYNNTEYKLTESGTNFGIFGNPDLKPETTISYELGLRQEVASRTRVELKGFYRDARNYVSSGIPIDLGDGKNYYTFVNKDYSNSRGIILSLYRQFSNYVGWHMDYTYQVAEGSNSDPNEEFGAVLSGKEPSRSIIPLDWDQTHNLNGSIQFGYNGWGANTIFQYGSGYPYTPFITNYEQQGEVLSNVLIRNSRRKPMSFRLDIKLFKHIQFSGIKGKLYMNIYNLLDKRNEIIVYGDSGRSGETIEKARAEIISPFEPLRPNTIDQFFSRPDWYDEPREIQFGFQFSW</sequence>
<reference evidence="11" key="1">
    <citation type="submission" date="2018-05" db="EMBL/GenBank/DDBJ databases">
        <authorList>
            <person name="Lanie J.A."/>
            <person name="Ng W.-L."/>
            <person name="Kazmierczak K.M."/>
            <person name="Andrzejewski T.M."/>
            <person name="Davidsen T.M."/>
            <person name="Wayne K.J."/>
            <person name="Tettelin H."/>
            <person name="Glass J.I."/>
            <person name="Rusch D."/>
            <person name="Podicherti R."/>
            <person name="Tsui H.-C.T."/>
            <person name="Winkler M.E."/>
        </authorList>
    </citation>
    <scope>NUCLEOTIDE SEQUENCE</scope>
</reference>
<keyword evidence="4" id="KW-0732">Signal</keyword>
<evidence type="ECO:0000256" key="2">
    <source>
        <dbReference type="ARBA" id="ARBA00022448"/>
    </source>
</evidence>
<dbReference type="GO" id="GO:0015344">
    <property type="term" value="F:siderophore uptake transmembrane transporter activity"/>
    <property type="evidence" value="ECO:0007669"/>
    <property type="project" value="TreeGrafter"/>
</dbReference>
<dbReference type="Gene3D" id="2.170.130.10">
    <property type="entry name" value="TonB-dependent receptor, plug domain"/>
    <property type="match status" value="1"/>
</dbReference>
<evidence type="ECO:0008006" key="12">
    <source>
        <dbReference type="Google" id="ProtNLM"/>
    </source>
</evidence>
<dbReference type="AlphaFoldDB" id="A0A381R3T0"/>
<dbReference type="Pfam" id="PF07715">
    <property type="entry name" value="Plug"/>
    <property type="match status" value="1"/>
</dbReference>
<evidence type="ECO:0000259" key="9">
    <source>
        <dbReference type="Pfam" id="PF00593"/>
    </source>
</evidence>
<evidence type="ECO:0000256" key="8">
    <source>
        <dbReference type="ARBA" id="ARBA00023237"/>
    </source>
</evidence>
<organism evidence="11">
    <name type="scientific">marine metagenome</name>
    <dbReference type="NCBI Taxonomy" id="408172"/>
    <lineage>
        <taxon>unclassified sequences</taxon>
        <taxon>metagenomes</taxon>
        <taxon>ecological metagenomes</taxon>
    </lineage>
</organism>
<dbReference type="InterPro" id="IPR037066">
    <property type="entry name" value="Plug_dom_sf"/>
</dbReference>
<evidence type="ECO:0000259" key="10">
    <source>
        <dbReference type="Pfam" id="PF07715"/>
    </source>
</evidence>
<evidence type="ECO:0000256" key="7">
    <source>
        <dbReference type="ARBA" id="ARBA00023170"/>
    </source>
</evidence>
<evidence type="ECO:0000256" key="3">
    <source>
        <dbReference type="ARBA" id="ARBA00022692"/>
    </source>
</evidence>
<evidence type="ECO:0000313" key="11">
    <source>
        <dbReference type="EMBL" id="SUZ86396.1"/>
    </source>
</evidence>
<dbReference type="InterPro" id="IPR012910">
    <property type="entry name" value="Plug_dom"/>
</dbReference>
<dbReference type="InterPro" id="IPR039426">
    <property type="entry name" value="TonB-dep_rcpt-like"/>
</dbReference>
<gene>
    <name evidence="11" type="ORF">METZ01_LOCUS39250</name>
</gene>
<evidence type="ECO:0000256" key="6">
    <source>
        <dbReference type="ARBA" id="ARBA00023136"/>
    </source>
</evidence>
<dbReference type="PANTHER" id="PTHR30069">
    <property type="entry name" value="TONB-DEPENDENT OUTER MEMBRANE RECEPTOR"/>
    <property type="match status" value="1"/>
</dbReference>
<name>A0A381R3T0_9ZZZZ</name>
<keyword evidence="2" id="KW-0813">Transport</keyword>
<dbReference type="Gene3D" id="2.40.170.20">
    <property type="entry name" value="TonB-dependent receptor, beta-barrel domain"/>
    <property type="match status" value="1"/>
</dbReference>
<proteinExistence type="predicted"/>
<evidence type="ECO:0000256" key="4">
    <source>
        <dbReference type="ARBA" id="ARBA00022729"/>
    </source>
</evidence>
<dbReference type="SUPFAM" id="SSF56935">
    <property type="entry name" value="Porins"/>
    <property type="match status" value="1"/>
</dbReference>
<dbReference type="InterPro" id="IPR000531">
    <property type="entry name" value="Beta-barrel_TonB"/>
</dbReference>
<feature type="domain" description="TonB-dependent receptor-like beta-barrel" evidence="9">
    <location>
        <begin position="256"/>
        <end position="830"/>
    </location>
</feature>